<dbReference type="GO" id="GO:0003677">
    <property type="term" value="F:DNA binding"/>
    <property type="evidence" value="ECO:0007669"/>
    <property type="project" value="UniProtKB-KW"/>
</dbReference>
<dbReference type="Proteomes" id="UP000246740">
    <property type="component" value="Unassembled WGS sequence"/>
</dbReference>
<feature type="compositionally biased region" description="Basic and acidic residues" evidence="8">
    <location>
        <begin position="431"/>
        <end position="446"/>
    </location>
</feature>
<reference evidence="10 11" key="1">
    <citation type="journal article" date="2018" name="Mol. Biol. Evol.">
        <title>Broad Genomic Sampling Reveals a Smut Pathogenic Ancestry of the Fungal Clade Ustilaginomycotina.</title>
        <authorList>
            <person name="Kijpornyongpan T."/>
            <person name="Mondo S.J."/>
            <person name="Barry K."/>
            <person name="Sandor L."/>
            <person name="Lee J."/>
            <person name="Lipzen A."/>
            <person name="Pangilinan J."/>
            <person name="LaButti K."/>
            <person name="Hainaut M."/>
            <person name="Henrissat B."/>
            <person name="Grigoriev I.V."/>
            <person name="Spatafora J.W."/>
            <person name="Aime M.C."/>
        </authorList>
    </citation>
    <scope>NUCLEOTIDE SEQUENCE [LARGE SCALE GENOMIC DNA]</scope>
    <source>
        <strain evidence="10 11">MCA 3645</strain>
    </source>
</reference>
<keyword evidence="11" id="KW-1185">Reference proteome</keyword>
<keyword evidence="7" id="KW-0175">Coiled coil</keyword>
<dbReference type="PANTHER" id="PTHR47416">
    <property type="entry name" value="BASIC-LEUCINE ZIPPER TRANSCRIPTION FACTOR F-RELATED"/>
    <property type="match status" value="1"/>
</dbReference>
<dbReference type="SUPFAM" id="SSF57959">
    <property type="entry name" value="Leucine zipper domain"/>
    <property type="match status" value="1"/>
</dbReference>
<evidence type="ECO:0000256" key="3">
    <source>
        <dbReference type="ARBA" id="ARBA00023015"/>
    </source>
</evidence>
<dbReference type="OrthoDB" id="5571888at2759"/>
<keyword evidence="4" id="KW-0238">DNA-binding</keyword>
<dbReference type="SMART" id="SM00338">
    <property type="entry name" value="BRLZ"/>
    <property type="match status" value="1"/>
</dbReference>
<evidence type="ECO:0000256" key="2">
    <source>
        <dbReference type="ARBA" id="ARBA00007163"/>
    </source>
</evidence>
<dbReference type="PANTHER" id="PTHR47416:SF8">
    <property type="entry name" value="BASIC-LEUCINE ZIPPER TRANSCRIPTION FACTOR E-RELATED"/>
    <property type="match status" value="1"/>
</dbReference>
<feature type="compositionally biased region" description="Polar residues" evidence="8">
    <location>
        <begin position="131"/>
        <end position="152"/>
    </location>
</feature>
<gene>
    <name evidence="10" type="ORF">BCV70DRAFT_94375</name>
</gene>
<dbReference type="Pfam" id="PF00170">
    <property type="entry name" value="bZIP_1"/>
    <property type="match status" value="1"/>
</dbReference>
<feature type="compositionally biased region" description="Low complexity" evidence="8">
    <location>
        <begin position="207"/>
        <end position="220"/>
    </location>
</feature>
<feature type="region of interest" description="Disordered" evidence="8">
    <location>
        <begin position="578"/>
        <end position="631"/>
    </location>
</feature>
<evidence type="ECO:0000256" key="7">
    <source>
        <dbReference type="SAM" id="Coils"/>
    </source>
</evidence>
<keyword evidence="3" id="KW-0805">Transcription regulation</keyword>
<dbReference type="InParanoid" id="A0A317XR53"/>
<dbReference type="AlphaFoldDB" id="A0A317XR53"/>
<dbReference type="PROSITE" id="PS00036">
    <property type="entry name" value="BZIP_BASIC"/>
    <property type="match status" value="1"/>
</dbReference>
<feature type="coiled-coil region" evidence="7">
    <location>
        <begin position="464"/>
        <end position="505"/>
    </location>
</feature>
<feature type="region of interest" description="Disordered" evidence="8">
    <location>
        <begin position="361"/>
        <end position="449"/>
    </location>
</feature>
<keyword evidence="6" id="KW-0539">Nucleus</keyword>
<dbReference type="EMBL" id="KZ819192">
    <property type="protein sequence ID" value="PWZ00370.1"/>
    <property type="molecule type" value="Genomic_DNA"/>
</dbReference>
<comment type="subcellular location">
    <subcellularLocation>
        <location evidence="1">Nucleus</location>
    </subcellularLocation>
</comment>
<evidence type="ECO:0000256" key="8">
    <source>
        <dbReference type="SAM" id="MobiDB-lite"/>
    </source>
</evidence>
<evidence type="ECO:0000313" key="11">
    <source>
        <dbReference type="Proteomes" id="UP000246740"/>
    </source>
</evidence>
<feature type="compositionally biased region" description="Low complexity" evidence="8">
    <location>
        <begin position="593"/>
        <end position="608"/>
    </location>
</feature>
<protein>
    <recommendedName>
        <fullName evidence="9">BZIP domain-containing protein</fullName>
    </recommendedName>
</protein>
<sequence length="646" mass="67078">MAATQVARNNSFTGFDEFVNMPGSPTLAPCARAVTAAPAPASAPPAATAAASPSSSTSTASSSSNSAVAAFNMRKVGLDQNQPPPSPGSSPEAIFRYYLAVELRKAGTQPDEALLDRYVRNHFDSLFKNKNAPQQSTAPTASSTKPESQPSSALAPAKASNMPASGATTSQFTVAAVPRPSAMPPRATPSAPQAKAQVNDGHRHAHVSSAASAVNVQVAASERDAGSPPELDVTESPAFSGHTGSPVATPPALESIREAEPLDFGLFGDDAAAGLLCHPTCIAGPSTKYEETGGIDPATLTFFRTSPFRLAEPADSAATIDPHVVESGSGLMGAESYIHADLAASSAPAVTASALGHPLTEAVDDDEAIPMSEDGLSDEDGEDSKAALRRQIRFETTPDGEHGSPSRGAQGSNKPLSDIPMAVGTTNNLKPDPEEYKKLSSKEKRQLRNKISARNFRTRRKEYITHLEEQIADRDNIIEGLRQQLSQMTTENKSLREEVRITKSRTLSSQDVSKILEALQNMGPLNTTLVAPPAGAAAPASGRSSPTSMLNTLPGGGSISQDYGAAPATPSAFFNFASGDGSSRPSTPTMAVPSSPRSMSPRPSILRRASPSILPQANPKKDVAPQSSFWGGVGAANGSGSFMSVC</sequence>
<feature type="region of interest" description="Disordered" evidence="8">
    <location>
        <begin position="35"/>
        <end position="66"/>
    </location>
</feature>
<comment type="similarity">
    <text evidence="2">Belongs to the bZIP family.</text>
</comment>
<dbReference type="GO" id="GO:0003700">
    <property type="term" value="F:DNA-binding transcription factor activity"/>
    <property type="evidence" value="ECO:0007669"/>
    <property type="project" value="InterPro"/>
</dbReference>
<dbReference type="PROSITE" id="PS50217">
    <property type="entry name" value="BZIP"/>
    <property type="match status" value="1"/>
</dbReference>
<feature type="region of interest" description="Disordered" evidence="8">
    <location>
        <begin position="127"/>
        <end position="167"/>
    </location>
</feature>
<evidence type="ECO:0000259" key="9">
    <source>
        <dbReference type="PROSITE" id="PS50217"/>
    </source>
</evidence>
<evidence type="ECO:0000256" key="6">
    <source>
        <dbReference type="ARBA" id="ARBA00023242"/>
    </source>
</evidence>
<evidence type="ECO:0000256" key="4">
    <source>
        <dbReference type="ARBA" id="ARBA00023125"/>
    </source>
</evidence>
<dbReference type="InterPro" id="IPR004827">
    <property type="entry name" value="bZIP"/>
</dbReference>
<feature type="domain" description="BZIP" evidence="9">
    <location>
        <begin position="439"/>
        <end position="502"/>
    </location>
</feature>
<dbReference type="CDD" id="cd14810">
    <property type="entry name" value="bZIP_u1"/>
    <property type="match status" value="1"/>
</dbReference>
<feature type="compositionally biased region" description="Polar residues" evidence="8">
    <location>
        <begin position="580"/>
        <end position="589"/>
    </location>
</feature>
<dbReference type="InterPro" id="IPR046347">
    <property type="entry name" value="bZIP_sf"/>
</dbReference>
<name>A0A317XR53_9BASI</name>
<evidence type="ECO:0000313" key="10">
    <source>
        <dbReference type="EMBL" id="PWZ00370.1"/>
    </source>
</evidence>
<dbReference type="GO" id="GO:0005634">
    <property type="term" value="C:nucleus"/>
    <property type="evidence" value="ECO:0007669"/>
    <property type="project" value="UniProtKB-SubCell"/>
</dbReference>
<evidence type="ECO:0000256" key="1">
    <source>
        <dbReference type="ARBA" id="ARBA00004123"/>
    </source>
</evidence>
<evidence type="ECO:0000256" key="5">
    <source>
        <dbReference type="ARBA" id="ARBA00023163"/>
    </source>
</evidence>
<dbReference type="Gene3D" id="1.20.5.170">
    <property type="match status" value="1"/>
</dbReference>
<organism evidence="10 11">
    <name type="scientific">Testicularia cyperi</name>
    <dbReference type="NCBI Taxonomy" id="1882483"/>
    <lineage>
        <taxon>Eukaryota</taxon>
        <taxon>Fungi</taxon>
        <taxon>Dikarya</taxon>
        <taxon>Basidiomycota</taxon>
        <taxon>Ustilaginomycotina</taxon>
        <taxon>Ustilaginomycetes</taxon>
        <taxon>Ustilaginales</taxon>
        <taxon>Anthracoideaceae</taxon>
        <taxon>Testicularia</taxon>
    </lineage>
</organism>
<proteinExistence type="inferred from homology"/>
<feature type="region of interest" description="Disordered" evidence="8">
    <location>
        <begin position="179"/>
        <end position="250"/>
    </location>
</feature>
<keyword evidence="5" id="KW-0804">Transcription</keyword>
<accession>A0A317XR53</accession>
<dbReference type="STRING" id="1882483.A0A317XR53"/>